<proteinExistence type="predicted"/>
<dbReference type="PANTHER" id="PTHR31606">
    <property type="entry name" value="WW DOMAIN BINDING PROTEIN 2, ISOFORM E"/>
    <property type="match status" value="1"/>
</dbReference>
<reference evidence="2 3" key="1">
    <citation type="submission" date="2016-07" db="EMBL/GenBank/DDBJ databases">
        <title>Draft genome of the white-rot fungus Obba rivulosa 3A-2.</title>
        <authorList>
            <consortium name="DOE Joint Genome Institute"/>
            <person name="Miettinen O."/>
            <person name="Riley R."/>
            <person name="Acob R."/>
            <person name="Barry K."/>
            <person name="Cullen D."/>
            <person name="De Vries R."/>
            <person name="Hainaut M."/>
            <person name="Hatakka A."/>
            <person name="Henrissat B."/>
            <person name="Hilden K."/>
            <person name="Kuo R."/>
            <person name="Labutti K."/>
            <person name="Lipzen A."/>
            <person name="Makela M.R."/>
            <person name="Sandor L."/>
            <person name="Spatafora J.W."/>
            <person name="Grigoriev I.V."/>
            <person name="Hibbett D.S."/>
        </authorList>
    </citation>
    <scope>NUCLEOTIDE SEQUENCE [LARGE SCALE GENOMIC DNA]</scope>
    <source>
        <strain evidence="2 3">3A-2</strain>
    </source>
</reference>
<dbReference type="InterPro" id="IPR044852">
    <property type="entry name" value="WBP2-like"/>
</dbReference>
<dbReference type="Proteomes" id="UP000250043">
    <property type="component" value="Unassembled WGS sequence"/>
</dbReference>
<accession>A0A8E2DRU6</accession>
<feature type="region of interest" description="Disordered" evidence="1">
    <location>
        <begin position="36"/>
        <end position="57"/>
    </location>
</feature>
<dbReference type="EMBL" id="KV722343">
    <property type="protein sequence ID" value="OCH94499.1"/>
    <property type="molecule type" value="Genomic_DNA"/>
</dbReference>
<dbReference type="GO" id="GO:0005634">
    <property type="term" value="C:nucleus"/>
    <property type="evidence" value="ECO:0007669"/>
    <property type="project" value="TreeGrafter"/>
</dbReference>
<dbReference type="PANTHER" id="PTHR31606:SF1">
    <property type="entry name" value="WW DOMAIN BINDING PROTEIN 2, ISOFORM E"/>
    <property type="match status" value="1"/>
</dbReference>
<dbReference type="OrthoDB" id="1259151at2759"/>
<dbReference type="CDD" id="cd13214">
    <property type="entry name" value="PH-GRAM_WBP2"/>
    <property type="match status" value="1"/>
</dbReference>
<dbReference type="AlphaFoldDB" id="A0A8E2DRU6"/>
<sequence length="198" mass="21107">MALNWAMLSPARSPIPLPHELTIRTVDGGAEVTVIIPDAPPTSSTSSSGGSGGSKKLKDVGRLWLTDQRLIFVADTEGDASTTGMETLSVPLTSILSTKFEQPYFGANYLSLDVKPVHEGGLTDGTRIEIRLKDKGIFEFVGSLEKTRERAIYMRRQSAEEEEGLPSYTTPAESAGPSSYVGGSSVPDEAPPGYDASL</sequence>
<name>A0A8E2DRU6_9APHY</name>
<evidence type="ECO:0000256" key="1">
    <source>
        <dbReference type="SAM" id="MobiDB-lite"/>
    </source>
</evidence>
<dbReference type="SUPFAM" id="SSF50729">
    <property type="entry name" value="PH domain-like"/>
    <property type="match status" value="1"/>
</dbReference>
<organism evidence="2 3">
    <name type="scientific">Obba rivulosa</name>
    <dbReference type="NCBI Taxonomy" id="1052685"/>
    <lineage>
        <taxon>Eukaryota</taxon>
        <taxon>Fungi</taxon>
        <taxon>Dikarya</taxon>
        <taxon>Basidiomycota</taxon>
        <taxon>Agaricomycotina</taxon>
        <taxon>Agaricomycetes</taxon>
        <taxon>Polyporales</taxon>
        <taxon>Gelatoporiaceae</taxon>
        <taxon>Obba</taxon>
    </lineage>
</organism>
<gene>
    <name evidence="2" type="ORF">OBBRIDRAFT_789188</name>
</gene>
<feature type="compositionally biased region" description="Low complexity" evidence="1">
    <location>
        <begin position="174"/>
        <end position="187"/>
    </location>
</feature>
<dbReference type="GO" id="GO:0003713">
    <property type="term" value="F:transcription coactivator activity"/>
    <property type="evidence" value="ECO:0007669"/>
    <property type="project" value="InterPro"/>
</dbReference>
<evidence type="ECO:0000313" key="3">
    <source>
        <dbReference type="Proteomes" id="UP000250043"/>
    </source>
</evidence>
<feature type="region of interest" description="Disordered" evidence="1">
    <location>
        <begin position="156"/>
        <end position="198"/>
    </location>
</feature>
<protein>
    <submittedName>
        <fullName evidence="2">Uncharacterized protein</fullName>
    </submittedName>
</protein>
<keyword evidence="3" id="KW-1185">Reference proteome</keyword>
<evidence type="ECO:0000313" key="2">
    <source>
        <dbReference type="EMBL" id="OCH94499.1"/>
    </source>
</evidence>
<dbReference type="GO" id="GO:0031490">
    <property type="term" value="F:chromatin DNA binding"/>
    <property type="evidence" value="ECO:0007669"/>
    <property type="project" value="TreeGrafter"/>
</dbReference>